<dbReference type="OrthoDB" id="268763at2759"/>
<dbReference type="PROSITE" id="PS50250">
    <property type="entry name" value="PCI"/>
    <property type="match status" value="1"/>
</dbReference>
<dbReference type="EMBL" id="ML995476">
    <property type="protein sequence ID" value="KAF2146308.1"/>
    <property type="molecule type" value="Genomic_DNA"/>
</dbReference>
<dbReference type="GeneID" id="54302191"/>
<feature type="domain" description="PCI" evidence="4">
    <location>
        <begin position="266"/>
        <end position="443"/>
    </location>
</feature>
<accession>A0A6A6BRB3</accession>
<dbReference type="RefSeq" id="XP_033402017.1">
    <property type="nucleotide sequence ID" value="XM_033544695.1"/>
</dbReference>
<dbReference type="Pfam" id="PF18098">
    <property type="entry name" value="RPN5_C"/>
    <property type="match status" value="1"/>
</dbReference>
<dbReference type="InterPro" id="IPR054559">
    <property type="entry name" value="PSMD12-CSN4-like_N"/>
</dbReference>
<feature type="region of interest" description="Disordered" evidence="3">
    <location>
        <begin position="210"/>
        <end position="241"/>
    </location>
</feature>
<dbReference type="FunFam" id="1.10.10.10:FF:000070">
    <property type="entry name" value="26S proteasome non-ATPase regulatory subunit 12"/>
    <property type="match status" value="1"/>
</dbReference>
<dbReference type="InterPro" id="IPR040896">
    <property type="entry name" value="RPN5_C"/>
</dbReference>
<dbReference type="InterPro" id="IPR036388">
    <property type="entry name" value="WH-like_DNA-bd_sf"/>
</dbReference>
<evidence type="ECO:0000259" key="4">
    <source>
        <dbReference type="PROSITE" id="PS50250"/>
    </source>
</evidence>
<sequence length="494" mass="56818">MSGEVLKAERDFTKEVDQLLPEAQTLAKTNLQAAVEKLLVLEKQTRQASDLPSTSRILVALVTLCKEKGDWGLLNEQVLVLSKKHGQLKQATTKMVQVVMGFLDETPNLDTKMSVIEALRTVTEGKIFVEVERARITRVLSDIKKQQGDVNAAADILCELQVETFGSMTRREKTEFILEQVALCIEKGDWTSAGILSRKISTRYFARKPKKTPEQLEKERKEREEAEKNRSVDDPPVEPEDDVTDLKLRYYEQQIMLSKHDDKYLDVCKHYRQVLDTEAVEEDQTKLKAVLQRVIYFVILAPHDNEQSDLLHRVHRDNRNSQIPQENQLLKLFTIPELMRWPVISEQFGQHLCSTDVFDAQKGQSGDEKAHQRWEDLRKRVIEHNVRVVAKYYTRIQIPRLTQLLDLTEDETEKYIAELVTAKTIYAKIDRPARIVNFAKPRDADDVLNEWSGNMKSLLGLLERIDHLITKEEMMARIQPAKPAADPKGKTAKA</sequence>
<dbReference type="PANTHER" id="PTHR10855">
    <property type="entry name" value="26S PROTEASOME NON-ATPASE REGULATORY SUBUNIT 12/COP9 SIGNALOSOME COMPLEX SUBUNIT 4"/>
    <property type="match status" value="1"/>
</dbReference>
<gene>
    <name evidence="5" type="ORF">K452DRAFT_324283</name>
</gene>
<dbReference type="Pfam" id="PF01399">
    <property type="entry name" value="PCI"/>
    <property type="match status" value="1"/>
</dbReference>
<protein>
    <recommendedName>
        <fullName evidence="4">PCI domain-containing protein</fullName>
    </recommendedName>
</protein>
<dbReference type="GO" id="GO:0008541">
    <property type="term" value="C:proteasome regulatory particle, lid subcomplex"/>
    <property type="evidence" value="ECO:0007669"/>
    <property type="project" value="TreeGrafter"/>
</dbReference>
<dbReference type="SMART" id="SM00088">
    <property type="entry name" value="PINT"/>
    <property type="match status" value="1"/>
</dbReference>
<dbReference type="AlphaFoldDB" id="A0A6A6BRB3"/>
<keyword evidence="6" id="KW-1185">Reference proteome</keyword>
<dbReference type="GO" id="GO:0005634">
    <property type="term" value="C:nucleus"/>
    <property type="evidence" value="ECO:0007669"/>
    <property type="project" value="UniProtKB-ARBA"/>
</dbReference>
<dbReference type="InterPro" id="IPR036390">
    <property type="entry name" value="WH_DNA-bd_sf"/>
</dbReference>
<organism evidence="5 6">
    <name type="scientific">Aplosporella prunicola CBS 121167</name>
    <dbReference type="NCBI Taxonomy" id="1176127"/>
    <lineage>
        <taxon>Eukaryota</taxon>
        <taxon>Fungi</taxon>
        <taxon>Dikarya</taxon>
        <taxon>Ascomycota</taxon>
        <taxon>Pezizomycotina</taxon>
        <taxon>Dothideomycetes</taxon>
        <taxon>Dothideomycetes incertae sedis</taxon>
        <taxon>Botryosphaeriales</taxon>
        <taxon>Aplosporellaceae</taxon>
        <taxon>Aplosporella</taxon>
    </lineage>
</organism>
<dbReference type="SUPFAM" id="SSF46785">
    <property type="entry name" value="Winged helix' DNA-binding domain"/>
    <property type="match status" value="1"/>
</dbReference>
<name>A0A6A6BRB3_9PEZI</name>
<dbReference type="PANTHER" id="PTHR10855:SF1">
    <property type="entry name" value="26S PROTEASOME NON-ATPASE REGULATORY SUBUNIT 12"/>
    <property type="match status" value="1"/>
</dbReference>
<dbReference type="GO" id="GO:0005737">
    <property type="term" value="C:cytoplasm"/>
    <property type="evidence" value="ECO:0007669"/>
    <property type="project" value="TreeGrafter"/>
</dbReference>
<feature type="compositionally biased region" description="Basic and acidic residues" evidence="3">
    <location>
        <begin position="211"/>
        <end position="233"/>
    </location>
</feature>
<reference evidence="5" key="1">
    <citation type="journal article" date="2020" name="Stud. Mycol.">
        <title>101 Dothideomycetes genomes: a test case for predicting lifestyles and emergence of pathogens.</title>
        <authorList>
            <person name="Haridas S."/>
            <person name="Albert R."/>
            <person name="Binder M."/>
            <person name="Bloem J."/>
            <person name="Labutti K."/>
            <person name="Salamov A."/>
            <person name="Andreopoulos B."/>
            <person name="Baker S."/>
            <person name="Barry K."/>
            <person name="Bills G."/>
            <person name="Bluhm B."/>
            <person name="Cannon C."/>
            <person name="Castanera R."/>
            <person name="Culley D."/>
            <person name="Daum C."/>
            <person name="Ezra D."/>
            <person name="Gonzalez J."/>
            <person name="Henrissat B."/>
            <person name="Kuo A."/>
            <person name="Liang C."/>
            <person name="Lipzen A."/>
            <person name="Lutzoni F."/>
            <person name="Magnuson J."/>
            <person name="Mondo S."/>
            <person name="Nolan M."/>
            <person name="Ohm R."/>
            <person name="Pangilinan J."/>
            <person name="Park H.-J."/>
            <person name="Ramirez L."/>
            <person name="Alfaro M."/>
            <person name="Sun H."/>
            <person name="Tritt A."/>
            <person name="Yoshinaga Y."/>
            <person name="Zwiers L.-H."/>
            <person name="Turgeon B."/>
            <person name="Goodwin S."/>
            <person name="Spatafora J."/>
            <person name="Crous P."/>
            <person name="Grigoriev I."/>
        </authorList>
    </citation>
    <scope>NUCLEOTIDE SEQUENCE</scope>
    <source>
        <strain evidence="5">CBS 121167</strain>
    </source>
</reference>
<evidence type="ECO:0000313" key="6">
    <source>
        <dbReference type="Proteomes" id="UP000799438"/>
    </source>
</evidence>
<keyword evidence="2" id="KW-0647">Proteasome</keyword>
<proteinExistence type="inferred from homology"/>
<evidence type="ECO:0000256" key="3">
    <source>
        <dbReference type="SAM" id="MobiDB-lite"/>
    </source>
</evidence>
<dbReference type="Pfam" id="PF22241">
    <property type="entry name" value="PSMD12-CSN4_N"/>
    <property type="match status" value="2"/>
</dbReference>
<dbReference type="Proteomes" id="UP000799438">
    <property type="component" value="Unassembled WGS sequence"/>
</dbReference>
<comment type="similarity">
    <text evidence="1">Belongs to the proteasome subunit p55 family.</text>
</comment>
<dbReference type="Gene3D" id="1.10.10.10">
    <property type="entry name" value="Winged helix-like DNA-binding domain superfamily/Winged helix DNA-binding domain"/>
    <property type="match status" value="1"/>
</dbReference>
<dbReference type="InterPro" id="IPR000717">
    <property type="entry name" value="PCI_dom"/>
</dbReference>
<evidence type="ECO:0000256" key="1">
    <source>
        <dbReference type="ARBA" id="ARBA00006397"/>
    </source>
</evidence>
<evidence type="ECO:0000313" key="5">
    <source>
        <dbReference type="EMBL" id="KAF2146308.1"/>
    </source>
</evidence>
<dbReference type="InterPro" id="IPR040134">
    <property type="entry name" value="PSMD12/CSN4"/>
</dbReference>
<evidence type="ECO:0000256" key="2">
    <source>
        <dbReference type="ARBA" id="ARBA00022942"/>
    </source>
</evidence>